<accession>A0ABW7I7V8</accession>
<dbReference type="EMBL" id="JBIHMM010000001">
    <property type="protein sequence ID" value="MFH0253570.1"/>
    <property type="molecule type" value="Genomic_DNA"/>
</dbReference>
<sequence length="243" mass="26138">MRVLILQHTKGEHPAAFADHVAAAGDAAHVVHLYLGEGLPDLAPFHAMMVMGGPMDVWEEDAHPWLVPEKRAIAAWVRSGRPYLGICLGHQLLVEAMGGQCAKMAVPEVGVMPMDLTEDGRADPVLSRLPGATDGPVRVMQWHGVEAVRLPADTAPLARNANCPVQAIRVGRRAWGVQFHPEITEDLCAYWMKDPGNRATAIDWLGSAEAADRFAADSEAHVPTALRNSAALYAGLREAALEG</sequence>
<dbReference type="PRINTS" id="PR00097">
    <property type="entry name" value="ANTSNTHASEII"/>
</dbReference>
<dbReference type="InterPro" id="IPR017926">
    <property type="entry name" value="GATASE"/>
</dbReference>
<evidence type="ECO:0000313" key="3">
    <source>
        <dbReference type="Proteomes" id="UP001607157"/>
    </source>
</evidence>
<dbReference type="Pfam" id="PF00117">
    <property type="entry name" value="GATase"/>
    <property type="match status" value="1"/>
</dbReference>
<dbReference type="CDD" id="cd01741">
    <property type="entry name" value="GATase1_1"/>
    <property type="match status" value="1"/>
</dbReference>
<evidence type="ECO:0000313" key="2">
    <source>
        <dbReference type="EMBL" id="MFH0253570.1"/>
    </source>
</evidence>
<dbReference type="Gene3D" id="3.40.50.880">
    <property type="match status" value="1"/>
</dbReference>
<dbReference type="PROSITE" id="PS51273">
    <property type="entry name" value="GATASE_TYPE_1"/>
    <property type="match status" value="1"/>
</dbReference>
<keyword evidence="3" id="KW-1185">Reference proteome</keyword>
<dbReference type="PANTHER" id="PTHR42695">
    <property type="entry name" value="GLUTAMINE AMIDOTRANSFERASE YLR126C-RELATED"/>
    <property type="match status" value="1"/>
</dbReference>
<keyword evidence="2" id="KW-0315">Glutamine amidotransferase</keyword>
<protein>
    <submittedName>
        <fullName evidence="2">Type 1 glutamine amidotransferase</fullName>
    </submittedName>
</protein>
<dbReference type="Proteomes" id="UP001607157">
    <property type="component" value="Unassembled WGS sequence"/>
</dbReference>
<dbReference type="PRINTS" id="PR00096">
    <property type="entry name" value="GATASE"/>
</dbReference>
<evidence type="ECO:0000259" key="1">
    <source>
        <dbReference type="Pfam" id="PF00117"/>
    </source>
</evidence>
<dbReference type="InterPro" id="IPR044992">
    <property type="entry name" value="ChyE-like"/>
</dbReference>
<dbReference type="SUPFAM" id="SSF52317">
    <property type="entry name" value="Class I glutamine amidotransferase-like"/>
    <property type="match status" value="1"/>
</dbReference>
<name>A0ABW7I7V8_9RHOB</name>
<organism evidence="2 3">
    <name type="scientific">Roseovarius aquimarinus</name>
    <dbReference type="NCBI Taxonomy" id="1229156"/>
    <lineage>
        <taxon>Bacteria</taxon>
        <taxon>Pseudomonadati</taxon>
        <taxon>Pseudomonadota</taxon>
        <taxon>Alphaproteobacteria</taxon>
        <taxon>Rhodobacterales</taxon>
        <taxon>Roseobacteraceae</taxon>
        <taxon>Roseovarius</taxon>
    </lineage>
</organism>
<dbReference type="PANTHER" id="PTHR42695:SF5">
    <property type="entry name" value="GLUTAMINE AMIDOTRANSFERASE YLR126C-RELATED"/>
    <property type="match status" value="1"/>
</dbReference>
<proteinExistence type="predicted"/>
<dbReference type="RefSeq" id="WP_377172805.1">
    <property type="nucleotide sequence ID" value="NZ_JBHTJC010000005.1"/>
</dbReference>
<reference evidence="2 3" key="1">
    <citation type="submission" date="2024-10" db="EMBL/GenBank/DDBJ databases">
        <authorList>
            <person name="Yang X.-N."/>
        </authorList>
    </citation>
    <scope>NUCLEOTIDE SEQUENCE [LARGE SCALE GENOMIC DNA]</scope>
    <source>
        <strain evidence="2 3">CAU 1059</strain>
    </source>
</reference>
<comment type="caution">
    <text evidence="2">The sequence shown here is derived from an EMBL/GenBank/DDBJ whole genome shotgun (WGS) entry which is preliminary data.</text>
</comment>
<dbReference type="InterPro" id="IPR029062">
    <property type="entry name" value="Class_I_gatase-like"/>
</dbReference>
<gene>
    <name evidence="2" type="ORF">ACGRVM_06685</name>
</gene>
<feature type="domain" description="Glutamine amidotransferase" evidence="1">
    <location>
        <begin position="45"/>
        <end position="184"/>
    </location>
</feature>